<dbReference type="EMBL" id="JBBPBM010000019">
    <property type="protein sequence ID" value="KAK8553948.1"/>
    <property type="molecule type" value="Genomic_DNA"/>
</dbReference>
<evidence type="ECO:0000313" key="1">
    <source>
        <dbReference type="EMBL" id="KAK8553948.1"/>
    </source>
</evidence>
<accession>A0ABR2E7H5</accession>
<proteinExistence type="predicted"/>
<sequence length="96" mass="10486">MSPQGQDGGWIFPFCPGVVETLSHDLRDCLDTVEALVLAGIPSNLISVHSVPFLSWLEQDARRPRVQASVLLLATVVDLCLVDSLNTHPVTLISYM</sequence>
<reference evidence="1 2" key="1">
    <citation type="journal article" date="2024" name="G3 (Bethesda)">
        <title>Genome assembly of Hibiscus sabdariffa L. provides insights into metabolisms of medicinal natural products.</title>
        <authorList>
            <person name="Kim T."/>
        </authorList>
    </citation>
    <scope>NUCLEOTIDE SEQUENCE [LARGE SCALE GENOMIC DNA]</scope>
    <source>
        <strain evidence="1">TK-2024</strain>
        <tissue evidence="1">Old leaves</tissue>
    </source>
</reference>
<protein>
    <submittedName>
        <fullName evidence="1">Uncharacterized protein</fullName>
    </submittedName>
</protein>
<dbReference type="Proteomes" id="UP001472677">
    <property type="component" value="Unassembled WGS sequence"/>
</dbReference>
<evidence type="ECO:0000313" key="2">
    <source>
        <dbReference type="Proteomes" id="UP001472677"/>
    </source>
</evidence>
<comment type="caution">
    <text evidence="1">The sequence shown here is derived from an EMBL/GenBank/DDBJ whole genome shotgun (WGS) entry which is preliminary data.</text>
</comment>
<gene>
    <name evidence="1" type="ORF">V6N12_030927</name>
</gene>
<organism evidence="1 2">
    <name type="scientific">Hibiscus sabdariffa</name>
    <name type="common">roselle</name>
    <dbReference type="NCBI Taxonomy" id="183260"/>
    <lineage>
        <taxon>Eukaryota</taxon>
        <taxon>Viridiplantae</taxon>
        <taxon>Streptophyta</taxon>
        <taxon>Embryophyta</taxon>
        <taxon>Tracheophyta</taxon>
        <taxon>Spermatophyta</taxon>
        <taxon>Magnoliopsida</taxon>
        <taxon>eudicotyledons</taxon>
        <taxon>Gunneridae</taxon>
        <taxon>Pentapetalae</taxon>
        <taxon>rosids</taxon>
        <taxon>malvids</taxon>
        <taxon>Malvales</taxon>
        <taxon>Malvaceae</taxon>
        <taxon>Malvoideae</taxon>
        <taxon>Hibiscus</taxon>
    </lineage>
</organism>
<keyword evidence="2" id="KW-1185">Reference proteome</keyword>
<name>A0ABR2E7H5_9ROSI</name>